<keyword evidence="2" id="KW-1185">Reference proteome</keyword>
<dbReference type="EMBL" id="FSQT01000001">
    <property type="protein sequence ID" value="SIM56478.1"/>
    <property type="molecule type" value="Genomic_DNA"/>
</dbReference>
<name>A0A1N5U8K4_9ACTN</name>
<sequence>MSGRSATRSNAAFDAYSTGCTSRIRFSRTNLDHAWEAHVQGSRHEVAESPDPVQLEAFRDAYTADLTRLLEGDKDMVRDGEVIYAFGCKRSLDR</sequence>
<evidence type="ECO:0000313" key="1">
    <source>
        <dbReference type="EMBL" id="SIM56478.1"/>
    </source>
</evidence>
<protein>
    <submittedName>
        <fullName evidence="1">Uncharacterized protein</fullName>
    </submittedName>
</protein>
<reference evidence="2" key="1">
    <citation type="submission" date="2016-12" db="EMBL/GenBank/DDBJ databases">
        <authorList>
            <person name="Varghese N."/>
            <person name="Submissions S."/>
        </authorList>
    </citation>
    <scope>NUCLEOTIDE SEQUENCE [LARGE SCALE GENOMIC DNA]</scope>
    <source>
        <strain evidence="2">DSM 45599</strain>
    </source>
</reference>
<evidence type="ECO:0000313" key="2">
    <source>
        <dbReference type="Proteomes" id="UP000185124"/>
    </source>
</evidence>
<accession>A0A1N5U8K4</accession>
<gene>
    <name evidence="1" type="ORF">SAMN04489832_0655</name>
</gene>
<dbReference type="Proteomes" id="UP000185124">
    <property type="component" value="Unassembled WGS sequence"/>
</dbReference>
<proteinExistence type="predicted"/>
<dbReference type="AlphaFoldDB" id="A0A1N5U8K4"/>
<organism evidence="1 2">
    <name type="scientific">Micromonospora cremea</name>
    <dbReference type="NCBI Taxonomy" id="709881"/>
    <lineage>
        <taxon>Bacteria</taxon>
        <taxon>Bacillati</taxon>
        <taxon>Actinomycetota</taxon>
        <taxon>Actinomycetes</taxon>
        <taxon>Micromonosporales</taxon>
        <taxon>Micromonosporaceae</taxon>
        <taxon>Micromonospora</taxon>
    </lineage>
</organism>